<evidence type="ECO:0000256" key="10">
    <source>
        <dbReference type="ARBA" id="ARBA00023163"/>
    </source>
</evidence>
<keyword evidence="7" id="KW-0862">Zinc</keyword>
<dbReference type="CDD" id="cd07153">
    <property type="entry name" value="Fur_like"/>
    <property type="match status" value="1"/>
</dbReference>
<comment type="caution">
    <text evidence="12">The sequence shown here is derived from an EMBL/GenBank/DDBJ whole genome shotgun (WGS) entry which is preliminary data.</text>
</comment>
<accession>A0ABS1N022</accession>
<comment type="subunit">
    <text evidence="3">Homodimer.</text>
</comment>
<comment type="similarity">
    <text evidence="2">Belongs to the Fur family.</text>
</comment>
<keyword evidence="13" id="KW-1185">Reference proteome</keyword>
<dbReference type="Gene3D" id="1.10.10.10">
    <property type="entry name" value="Winged helix-like DNA-binding domain superfamily/Winged helix DNA-binding domain"/>
    <property type="match status" value="1"/>
</dbReference>
<dbReference type="InterPro" id="IPR043135">
    <property type="entry name" value="Fur_C"/>
</dbReference>
<feature type="region of interest" description="Disordered" evidence="11">
    <location>
        <begin position="1"/>
        <end position="22"/>
    </location>
</feature>
<dbReference type="EMBL" id="JAERRI010000019">
    <property type="protein sequence ID" value="MBL1093398.1"/>
    <property type="molecule type" value="Genomic_DNA"/>
</dbReference>
<evidence type="ECO:0000256" key="4">
    <source>
        <dbReference type="ARBA" id="ARBA00022490"/>
    </source>
</evidence>
<keyword evidence="10" id="KW-0804">Transcription</keyword>
<dbReference type="Gene3D" id="3.30.1490.190">
    <property type="match status" value="1"/>
</dbReference>
<dbReference type="PANTHER" id="PTHR33202">
    <property type="entry name" value="ZINC UPTAKE REGULATION PROTEIN"/>
    <property type="match status" value="1"/>
</dbReference>
<dbReference type="PANTHER" id="PTHR33202:SF2">
    <property type="entry name" value="FERRIC UPTAKE REGULATION PROTEIN"/>
    <property type="match status" value="1"/>
</dbReference>
<evidence type="ECO:0000256" key="2">
    <source>
        <dbReference type="ARBA" id="ARBA00007957"/>
    </source>
</evidence>
<evidence type="ECO:0000256" key="3">
    <source>
        <dbReference type="ARBA" id="ARBA00011738"/>
    </source>
</evidence>
<gene>
    <name evidence="12" type="ORF">JK360_29405</name>
</gene>
<protein>
    <submittedName>
        <fullName evidence="12">Transcriptional repressor</fullName>
    </submittedName>
</protein>
<evidence type="ECO:0000313" key="12">
    <source>
        <dbReference type="EMBL" id="MBL1093398.1"/>
    </source>
</evidence>
<dbReference type="InterPro" id="IPR002481">
    <property type="entry name" value="FUR"/>
</dbReference>
<keyword evidence="9" id="KW-0238">DNA-binding</keyword>
<keyword evidence="4" id="KW-0963">Cytoplasm</keyword>
<reference evidence="12 13" key="1">
    <citation type="submission" date="2021-01" db="EMBL/GenBank/DDBJ databases">
        <title>WGS of actinomycetes isolated from Thailand.</title>
        <authorList>
            <person name="Thawai C."/>
        </authorList>
    </citation>
    <scope>NUCLEOTIDE SEQUENCE [LARGE SCALE GENOMIC DNA]</scope>
    <source>
        <strain evidence="12 13">CH9-7</strain>
    </source>
</reference>
<organism evidence="12 13">
    <name type="scientific">Streptomyces siderophoricus</name>
    <dbReference type="NCBI Taxonomy" id="2802281"/>
    <lineage>
        <taxon>Bacteria</taxon>
        <taxon>Bacillati</taxon>
        <taxon>Actinomycetota</taxon>
        <taxon>Actinomycetes</taxon>
        <taxon>Kitasatosporales</taxon>
        <taxon>Streptomycetaceae</taxon>
        <taxon>Streptomyces</taxon>
    </lineage>
</organism>
<evidence type="ECO:0000256" key="9">
    <source>
        <dbReference type="ARBA" id="ARBA00023125"/>
    </source>
</evidence>
<evidence type="ECO:0000256" key="6">
    <source>
        <dbReference type="ARBA" id="ARBA00022723"/>
    </source>
</evidence>
<keyword evidence="5" id="KW-0678">Repressor</keyword>
<comment type="subcellular location">
    <subcellularLocation>
        <location evidence="1">Cytoplasm</location>
    </subcellularLocation>
</comment>
<evidence type="ECO:0000256" key="5">
    <source>
        <dbReference type="ARBA" id="ARBA00022491"/>
    </source>
</evidence>
<keyword evidence="6" id="KW-0479">Metal-binding</keyword>
<evidence type="ECO:0000256" key="7">
    <source>
        <dbReference type="ARBA" id="ARBA00022833"/>
    </source>
</evidence>
<evidence type="ECO:0000313" key="13">
    <source>
        <dbReference type="Proteomes" id="UP000629371"/>
    </source>
</evidence>
<dbReference type="InterPro" id="IPR036390">
    <property type="entry name" value="WH_DNA-bd_sf"/>
</dbReference>
<dbReference type="Proteomes" id="UP000629371">
    <property type="component" value="Unassembled WGS sequence"/>
</dbReference>
<sequence>MNALAPRPVERGRPAGRTTRQRSAVRRVLDDCADFVSAQALHERLATTDLPVGLATVYRTLRELERAGHLDVVRDKTGERRYRKRPDDGHRHYLICRACGRSRPVESQAVEEWAERTGRLSGYAAVEHIVELTGICTRCRRDKPERPDGGHG</sequence>
<proteinExistence type="inferred from homology"/>
<evidence type="ECO:0000256" key="11">
    <source>
        <dbReference type="SAM" id="MobiDB-lite"/>
    </source>
</evidence>
<evidence type="ECO:0000256" key="8">
    <source>
        <dbReference type="ARBA" id="ARBA00023015"/>
    </source>
</evidence>
<dbReference type="SUPFAM" id="SSF46785">
    <property type="entry name" value="Winged helix' DNA-binding domain"/>
    <property type="match status" value="1"/>
</dbReference>
<dbReference type="InterPro" id="IPR036388">
    <property type="entry name" value="WH-like_DNA-bd_sf"/>
</dbReference>
<keyword evidence="8" id="KW-0805">Transcription regulation</keyword>
<dbReference type="RefSeq" id="WP_201809160.1">
    <property type="nucleotide sequence ID" value="NZ_JAERRI010000019.1"/>
</dbReference>
<dbReference type="Pfam" id="PF01475">
    <property type="entry name" value="FUR"/>
    <property type="match status" value="1"/>
</dbReference>
<name>A0ABS1N022_9ACTN</name>
<evidence type="ECO:0000256" key="1">
    <source>
        <dbReference type="ARBA" id="ARBA00004496"/>
    </source>
</evidence>